<organism evidence="2 3">
    <name type="scientific">Modicisalibacter xianhensis</name>
    <dbReference type="NCBI Taxonomy" id="442341"/>
    <lineage>
        <taxon>Bacteria</taxon>
        <taxon>Pseudomonadati</taxon>
        <taxon>Pseudomonadota</taxon>
        <taxon>Gammaproteobacteria</taxon>
        <taxon>Oceanospirillales</taxon>
        <taxon>Halomonadaceae</taxon>
        <taxon>Modicisalibacter</taxon>
    </lineage>
</organism>
<evidence type="ECO:0000313" key="2">
    <source>
        <dbReference type="EMBL" id="TDX28399.1"/>
    </source>
</evidence>
<protein>
    <submittedName>
        <fullName evidence="2">Broad specificity phosphatase PhoE</fullName>
    </submittedName>
</protein>
<comment type="caution">
    <text evidence="2">The sequence shown here is derived from an EMBL/GenBank/DDBJ whole genome shotgun (WGS) entry which is preliminary data.</text>
</comment>
<dbReference type="AlphaFoldDB" id="A0A4V3GTV5"/>
<feature type="signal peptide" evidence="1">
    <location>
        <begin position="1"/>
        <end position="24"/>
    </location>
</feature>
<keyword evidence="1" id="KW-0732">Signal</keyword>
<accession>A0A4V3GTV5</accession>
<evidence type="ECO:0000313" key="3">
    <source>
        <dbReference type="Proteomes" id="UP000294489"/>
    </source>
</evidence>
<dbReference type="CDD" id="cd07067">
    <property type="entry name" value="HP_PGM_like"/>
    <property type="match status" value="1"/>
</dbReference>
<dbReference type="RefSeq" id="WP_243836229.1">
    <property type="nucleotide sequence ID" value="NZ_SOEC01000010.1"/>
</dbReference>
<dbReference type="InterPro" id="IPR013078">
    <property type="entry name" value="His_Pase_superF_clade-1"/>
</dbReference>
<dbReference type="SUPFAM" id="SSF53254">
    <property type="entry name" value="Phosphoglycerate mutase-like"/>
    <property type="match status" value="1"/>
</dbReference>
<feature type="chain" id="PRO_5020687823" evidence="1">
    <location>
        <begin position="25"/>
        <end position="201"/>
    </location>
</feature>
<sequence>MRLINGIRVLLAGIAMSGWMAALAASATAQDAPDTQALWGRLAQGGHAALMRHAIAPGTGDPDNFVMEDCNTQRNLSSEGREQARTIGEAFRQHNVGVSAVYSSQWCRALDTARLLELGEVEPLPALNSFFRQREREAEQTQALEQRLLEIAAGETWVLVTHQVNITALTGVFPRSGEIVVVRPDATTGSLIVVGRLMPAD</sequence>
<reference evidence="2 3" key="1">
    <citation type="submission" date="2019-03" db="EMBL/GenBank/DDBJ databases">
        <title>Freshwater and sediment microbial communities from various areas in North America, analyzing microbe dynamics in response to fracking.</title>
        <authorList>
            <person name="Lamendella R."/>
        </authorList>
    </citation>
    <scope>NUCLEOTIDE SEQUENCE [LARGE SCALE GENOMIC DNA]</scope>
    <source>
        <strain evidence="2 3">6_TX</strain>
    </source>
</reference>
<evidence type="ECO:0000256" key="1">
    <source>
        <dbReference type="SAM" id="SignalP"/>
    </source>
</evidence>
<dbReference type="Gene3D" id="3.40.50.1240">
    <property type="entry name" value="Phosphoglycerate mutase-like"/>
    <property type="match status" value="1"/>
</dbReference>
<dbReference type="Proteomes" id="UP000294489">
    <property type="component" value="Unassembled WGS sequence"/>
</dbReference>
<gene>
    <name evidence="2" type="ORF">DFO67_11099</name>
</gene>
<dbReference type="InterPro" id="IPR029033">
    <property type="entry name" value="His_PPase_superfam"/>
</dbReference>
<name>A0A4V3GTV5_9GAMM</name>
<dbReference type="EMBL" id="SOEC01000010">
    <property type="protein sequence ID" value="TDX28399.1"/>
    <property type="molecule type" value="Genomic_DNA"/>
</dbReference>
<dbReference type="Pfam" id="PF00300">
    <property type="entry name" value="His_Phos_1"/>
    <property type="match status" value="1"/>
</dbReference>
<proteinExistence type="predicted"/>